<organism evidence="6 7">
    <name type="scientific">Paraburkholderia atlantica</name>
    <dbReference type="NCBI Taxonomy" id="2654982"/>
    <lineage>
        <taxon>Bacteria</taxon>
        <taxon>Pseudomonadati</taxon>
        <taxon>Pseudomonadota</taxon>
        <taxon>Betaproteobacteria</taxon>
        <taxon>Burkholderiales</taxon>
        <taxon>Burkholderiaceae</taxon>
        <taxon>Paraburkholderia</taxon>
    </lineage>
</organism>
<dbReference type="PRINTS" id="PR00039">
    <property type="entry name" value="HTHLYSR"/>
</dbReference>
<dbReference type="PANTHER" id="PTHR30537">
    <property type="entry name" value="HTH-TYPE TRANSCRIPTIONAL REGULATOR"/>
    <property type="match status" value="1"/>
</dbReference>
<protein>
    <submittedName>
        <fullName evidence="6">DNA-binding transcriptional LysR family regulator</fullName>
    </submittedName>
</protein>
<dbReference type="FunFam" id="1.10.10.10:FF:000001">
    <property type="entry name" value="LysR family transcriptional regulator"/>
    <property type="match status" value="1"/>
</dbReference>
<dbReference type="InterPro" id="IPR036388">
    <property type="entry name" value="WH-like_DNA-bd_sf"/>
</dbReference>
<keyword evidence="3 6" id="KW-0238">DNA-binding</keyword>
<dbReference type="SUPFAM" id="SSF46785">
    <property type="entry name" value="Winged helix' DNA-binding domain"/>
    <property type="match status" value="1"/>
</dbReference>
<comment type="caution">
    <text evidence="6">The sequence shown here is derived from an EMBL/GenBank/DDBJ whole genome shotgun (WGS) entry which is preliminary data.</text>
</comment>
<evidence type="ECO:0000256" key="1">
    <source>
        <dbReference type="ARBA" id="ARBA00009437"/>
    </source>
</evidence>
<dbReference type="SUPFAM" id="SSF53850">
    <property type="entry name" value="Periplasmic binding protein-like II"/>
    <property type="match status" value="1"/>
</dbReference>
<dbReference type="InterPro" id="IPR005119">
    <property type="entry name" value="LysR_subst-bd"/>
</dbReference>
<dbReference type="CDD" id="cd08422">
    <property type="entry name" value="PBP2_CrgA_like"/>
    <property type="match status" value="1"/>
</dbReference>
<dbReference type="Gene3D" id="3.40.190.290">
    <property type="match status" value="1"/>
</dbReference>
<dbReference type="GO" id="GO:0003700">
    <property type="term" value="F:DNA-binding transcription factor activity"/>
    <property type="evidence" value="ECO:0007669"/>
    <property type="project" value="InterPro"/>
</dbReference>
<comment type="similarity">
    <text evidence="1">Belongs to the LysR transcriptional regulatory family.</text>
</comment>
<dbReference type="PANTHER" id="PTHR30537:SF5">
    <property type="entry name" value="HTH-TYPE TRANSCRIPTIONAL ACTIVATOR TTDR-RELATED"/>
    <property type="match status" value="1"/>
</dbReference>
<evidence type="ECO:0000313" key="7">
    <source>
        <dbReference type="Proteomes" id="UP000592780"/>
    </source>
</evidence>
<keyword evidence="2" id="KW-0805">Transcription regulation</keyword>
<evidence type="ECO:0000256" key="2">
    <source>
        <dbReference type="ARBA" id="ARBA00023015"/>
    </source>
</evidence>
<dbReference type="InterPro" id="IPR036390">
    <property type="entry name" value="WH_DNA-bd_sf"/>
</dbReference>
<keyword evidence="4" id="KW-0804">Transcription</keyword>
<sequence>MSEKPYPCNPLVERNDIAGYDPSLLPALHRTDYMKDERLVEMRIFKAVAETGGFTHAALALQLQQPYVSRAISSLEKRLGVSLLRRSTRRLQLTQEGHEYLASCKRILDDIDAAEAQLSRAGQHMSGAIRVTVATSFGMDQIVPLIPGFLERYPRLRVRLSLSDTLADLIGEGFDVAIRMGSLQDSNLVSRKLSHLQRVVTASPSYIARHGMPTVPADLAGHNCLMWEPPMDHLNHWPFVIDGERTSMLINGNFQTSSGVSSVYMCLAGVGITRMAEHMVLPSIRSNMLVPLLTDFQPSDDTAIYALYPRDSSLHPRVRAFIDYVAEKLKRPPWAA</sequence>
<dbReference type="Pfam" id="PF00126">
    <property type="entry name" value="HTH_1"/>
    <property type="match status" value="1"/>
</dbReference>
<evidence type="ECO:0000256" key="3">
    <source>
        <dbReference type="ARBA" id="ARBA00023125"/>
    </source>
</evidence>
<dbReference type="AlphaFoldDB" id="A0A7W8Q1Y9"/>
<evidence type="ECO:0000256" key="4">
    <source>
        <dbReference type="ARBA" id="ARBA00023163"/>
    </source>
</evidence>
<dbReference type="PROSITE" id="PS50931">
    <property type="entry name" value="HTH_LYSR"/>
    <property type="match status" value="1"/>
</dbReference>
<dbReference type="InterPro" id="IPR058163">
    <property type="entry name" value="LysR-type_TF_proteobact-type"/>
</dbReference>
<evidence type="ECO:0000313" key="6">
    <source>
        <dbReference type="EMBL" id="MBB5422194.1"/>
    </source>
</evidence>
<name>A0A7W8Q1Y9_PARAM</name>
<dbReference type="Gene3D" id="1.10.10.10">
    <property type="entry name" value="Winged helix-like DNA-binding domain superfamily/Winged helix DNA-binding domain"/>
    <property type="match status" value="1"/>
</dbReference>
<dbReference type="GO" id="GO:0006351">
    <property type="term" value="P:DNA-templated transcription"/>
    <property type="evidence" value="ECO:0007669"/>
    <property type="project" value="TreeGrafter"/>
</dbReference>
<keyword evidence="7" id="KW-1185">Reference proteome</keyword>
<evidence type="ECO:0000259" key="5">
    <source>
        <dbReference type="PROSITE" id="PS50931"/>
    </source>
</evidence>
<dbReference type="EMBL" id="JACHDD010000001">
    <property type="protein sequence ID" value="MBB5422194.1"/>
    <property type="molecule type" value="Genomic_DNA"/>
</dbReference>
<dbReference type="Proteomes" id="UP000592780">
    <property type="component" value="Unassembled WGS sequence"/>
</dbReference>
<dbReference type="GO" id="GO:0043565">
    <property type="term" value="F:sequence-specific DNA binding"/>
    <property type="evidence" value="ECO:0007669"/>
    <property type="project" value="TreeGrafter"/>
</dbReference>
<feature type="domain" description="HTH lysR-type" evidence="5">
    <location>
        <begin position="42"/>
        <end position="94"/>
    </location>
</feature>
<reference evidence="6 7" key="1">
    <citation type="submission" date="2020-08" db="EMBL/GenBank/DDBJ databases">
        <title>Genomic Encyclopedia of Type Strains, Phase IV (KMG-V): Genome sequencing to study the core and pangenomes of soil and plant-associated prokaryotes.</title>
        <authorList>
            <person name="Whitman W."/>
        </authorList>
    </citation>
    <scope>NUCLEOTIDE SEQUENCE [LARGE SCALE GENOMIC DNA]</scope>
    <source>
        <strain evidence="6 7">JPY158</strain>
    </source>
</reference>
<gene>
    <name evidence="6" type="ORF">HDG40_000335</name>
</gene>
<accession>A0A7W8Q1Y9</accession>
<dbReference type="InterPro" id="IPR000847">
    <property type="entry name" value="LysR_HTH_N"/>
</dbReference>
<proteinExistence type="inferred from homology"/>
<dbReference type="Pfam" id="PF03466">
    <property type="entry name" value="LysR_substrate"/>
    <property type="match status" value="1"/>
</dbReference>